<dbReference type="Pfam" id="PF23493">
    <property type="entry name" value="CysS_C"/>
    <property type="match status" value="1"/>
</dbReference>
<dbReference type="InterPro" id="IPR056411">
    <property type="entry name" value="CysS_C"/>
</dbReference>
<gene>
    <name evidence="4" type="ORF">GCM10010102_30670</name>
</gene>
<dbReference type="AlphaFoldDB" id="A0A8H9GN13"/>
<organism evidence="4 5">
    <name type="scientific">Promicromonospora citrea</name>
    <dbReference type="NCBI Taxonomy" id="43677"/>
    <lineage>
        <taxon>Bacteria</taxon>
        <taxon>Bacillati</taxon>
        <taxon>Actinomycetota</taxon>
        <taxon>Actinomycetes</taxon>
        <taxon>Micrococcales</taxon>
        <taxon>Promicromonosporaceae</taxon>
        <taxon>Promicromonospora</taxon>
    </lineage>
</organism>
<dbReference type="Proteomes" id="UP000655589">
    <property type="component" value="Unassembled WGS sequence"/>
</dbReference>
<reference evidence="4" key="1">
    <citation type="journal article" date="2014" name="Int. J. Syst. Evol. Microbiol.">
        <title>Complete genome sequence of Corynebacterium casei LMG S-19264T (=DSM 44701T), isolated from a smear-ripened cheese.</title>
        <authorList>
            <consortium name="US DOE Joint Genome Institute (JGI-PGF)"/>
            <person name="Walter F."/>
            <person name="Albersmeier A."/>
            <person name="Kalinowski J."/>
            <person name="Ruckert C."/>
        </authorList>
    </citation>
    <scope>NUCLEOTIDE SEQUENCE</scope>
    <source>
        <strain evidence="4">JCM 3051</strain>
    </source>
</reference>
<dbReference type="RefSeq" id="WP_171108335.1">
    <property type="nucleotide sequence ID" value="NZ_BMPT01000013.1"/>
</dbReference>
<reference evidence="4" key="2">
    <citation type="submission" date="2020-09" db="EMBL/GenBank/DDBJ databases">
        <authorList>
            <person name="Sun Q."/>
            <person name="Ohkuma M."/>
        </authorList>
    </citation>
    <scope>NUCLEOTIDE SEQUENCE</scope>
    <source>
        <strain evidence="4">JCM 3051</strain>
    </source>
</reference>
<dbReference type="EMBL" id="BMPT01000013">
    <property type="protein sequence ID" value="GGM33011.1"/>
    <property type="molecule type" value="Genomic_DNA"/>
</dbReference>
<feature type="domain" description="YqeB PH" evidence="3">
    <location>
        <begin position="4"/>
        <end position="158"/>
    </location>
</feature>
<evidence type="ECO:0000256" key="1">
    <source>
        <dbReference type="SAM" id="Phobius"/>
    </source>
</evidence>
<evidence type="ECO:0000313" key="5">
    <source>
        <dbReference type="Proteomes" id="UP000655589"/>
    </source>
</evidence>
<sequence length="236" mass="25314">MTTTQVRQPASVPLLVGLGALALGGVLGWAAPVLARGLVGLVDATPLPVPGVVRTVGALSLPWSLGIFGVLGLVAAVVLLLAVVDEAPSLTVARDHLEHEKQHDAAWVERSEVGTAYRDGADLVLLRPDGGLRARLDIDTLSRARVAAALAEHGWPWTDADPYDDRYERWVDGRPGFSAQEHDVLRRRLAERKDAAARRAADHELAALGLVARVRGDRLQVRRAARAGQQARGTDR</sequence>
<keyword evidence="1" id="KW-0812">Transmembrane</keyword>
<dbReference type="InterPro" id="IPR057798">
    <property type="entry name" value="PH_YqeB"/>
</dbReference>
<keyword evidence="1" id="KW-1133">Transmembrane helix</keyword>
<evidence type="ECO:0000259" key="3">
    <source>
        <dbReference type="Pfam" id="PF23494"/>
    </source>
</evidence>
<keyword evidence="1" id="KW-0472">Membrane</keyword>
<evidence type="ECO:0000259" key="2">
    <source>
        <dbReference type="Pfam" id="PF23493"/>
    </source>
</evidence>
<dbReference type="Pfam" id="PF23494">
    <property type="entry name" value="bPH_10"/>
    <property type="match status" value="1"/>
</dbReference>
<comment type="caution">
    <text evidence="4">The sequence shown here is derived from an EMBL/GenBank/DDBJ whole genome shotgun (WGS) entry which is preliminary data.</text>
</comment>
<accession>A0A8H9GN13</accession>
<feature type="domain" description="Cysteinyl-tRNA ligase anticodon binding" evidence="2">
    <location>
        <begin position="174"/>
        <end position="222"/>
    </location>
</feature>
<evidence type="ECO:0000313" key="4">
    <source>
        <dbReference type="EMBL" id="GGM33011.1"/>
    </source>
</evidence>
<keyword evidence="5" id="KW-1185">Reference proteome</keyword>
<proteinExistence type="predicted"/>
<protein>
    <submittedName>
        <fullName evidence="4">Uncharacterized protein</fullName>
    </submittedName>
</protein>
<feature type="transmembrane region" description="Helical" evidence="1">
    <location>
        <begin position="59"/>
        <end position="84"/>
    </location>
</feature>
<name>A0A8H9GN13_9MICO</name>